<dbReference type="InterPro" id="IPR001810">
    <property type="entry name" value="F-box_dom"/>
</dbReference>
<dbReference type="SUPFAM" id="SSF81383">
    <property type="entry name" value="F-box domain"/>
    <property type="match status" value="1"/>
</dbReference>
<comment type="caution">
    <text evidence="3">The sequence shown here is derived from an EMBL/GenBank/DDBJ whole genome shotgun (WGS) entry which is preliminary data.</text>
</comment>
<dbReference type="Proteomes" id="UP000770015">
    <property type="component" value="Unassembled WGS sequence"/>
</dbReference>
<dbReference type="EMBL" id="JAGSXJ010000005">
    <property type="protein sequence ID" value="KAH6691417.1"/>
    <property type="molecule type" value="Genomic_DNA"/>
</dbReference>
<name>A0A9P9AED6_9PEZI</name>
<dbReference type="OrthoDB" id="3692147at2759"/>
<evidence type="ECO:0000313" key="3">
    <source>
        <dbReference type="EMBL" id="KAH6691417.1"/>
    </source>
</evidence>
<feature type="compositionally biased region" description="Basic residues" evidence="1">
    <location>
        <begin position="14"/>
        <end position="24"/>
    </location>
</feature>
<dbReference type="Pfam" id="PF00646">
    <property type="entry name" value="F-box"/>
    <property type="match status" value="1"/>
</dbReference>
<dbReference type="InterPro" id="IPR036047">
    <property type="entry name" value="F-box-like_dom_sf"/>
</dbReference>
<evidence type="ECO:0000256" key="1">
    <source>
        <dbReference type="SAM" id="MobiDB-lite"/>
    </source>
</evidence>
<protein>
    <recommendedName>
        <fullName evidence="2">F-box domain-containing protein</fullName>
    </recommendedName>
</protein>
<proteinExistence type="predicted"/>
<gene>
    <name evidence="3" type="ORF">F5X68DRAFT_252386</name>
</gene>
<evidence type="ECO:0000259" key="2">
    <source>
        <dbReference type="PROSITE" id="PS50181"/>
    </source>
</evidence>
<feature type="domain" description="F-box" evidence="2">
    <location>
        <begin position="76"/>
        <end position="122"/>
    </location>
</feature>
<dbReference type="AlphaFoldDB" id="A0A9P9AED6"/>
<reference evidence="3" key="1">
    <citation type="journal article" date="2021" name="Nat. Commun.">
        <title>Genetic determinants of endophytism in the Arabidopsis root mycobiome.</title>
        <authorList>
            <person name="Mesny F."/>
            <person name="Miyauchi S."/>
            <person name="Thiergart T."/>
            <person name="Pickel B."/>
            <person name="Atanasova L."/>
            <person name="Karlsson M."/>
            <person name="Huettel B."/>
            <person name="Barry K.W."/>
            <person name="Haridas S."/>
            <person name="Chen C."/>
            <person name="Bauer D."/>
            <person name="Andreopoulos W."/>
            <person name="Pangilinan J."/>
            <person name="LaButti K."/>
            <person name="Riley R."/>
            <person name="Lipzen A."/>
            <person name="Clum A."/>
            <person name="Drula E."/>
            <person name="Henrissat B."/>
            <person name="Kohler A."/>
            <person name="Grigoriev I.V."/>
            <person name="Martin F.M."/>
            <person name="Hacquard S."/>
        </authorList>
    </citation>
    <scope>NUCLEOTIDE SEQUENCE</scope>
    <source>
        <strain evidence="3">MPI-SDFR-AT-0117</strain>
    </source>
</reference>
<sequence length="229" mass="26733">MEDRSARRLRRFFRKAFTKISRRRGPGEKPPGNPKTPSNPSSTTSVHDDQPSPAQDLNPEEDQLHSWVSSAWRNKTKPLLRLPDPLIVEIMLRVDLPDILRLRRVSREFMRIFSQEEQFQKYHLSELDSLHQKHKLSHVWAIPQDLFKITEASQSSPTLCNSCRELQQKYGNKRSNILAGAPFLPCSGCDIEHRAYFFLPSQRYKSSNDERVCENFQRRIPLCEHIPVT</sequence>
<dbReference type="SMART" id="SM00256">
    <property type="entry name" value="FBOX"/>
    <property type="match status" value="1"/>
</dbReference>
<dbReference type="PROSITE" id="PS50181">
    <property type="entry name" value="FBOX"/>
    <property type="match status" value="1"/>
</dbReference>
<keyword evidence="4" id="KW-1185">Reference proteome</keyword>
<feature type="region of interest" description="Disordered" evidence="1">
    <location>
        <begin position="14"/>
        <end position="63"/>
    </location>
</feature>
<organism evidence="3 4">
    <name type="scientific">Plectosphaerella plurivora</name>
    <dbReference type="NCBI Taxonomy" id="936078"/>
    <lineage>
        <taxon>Eukaryota</taxon>
        <taxon>Fungi</taxon>
        <taxon>Dikarya</taxon>
        <taxon>Ascomycota</taxon>
        <taxon>Pezizomycotina</taxon>
        <taxon>Sordariomycetes</taxon>
        <taxon>Hypocreomycetidae</taxon>
        <taxon>Glomerellales</taxon>
        <taxon>Plectosphaerellaceae</taxon>
        <taxon>Plectosphaerella</taxon>
    </lineage>
</organism>
<accession>A0A9P9AED6</accession>
<feature type="compositionally biased region" description="Low complexity" evidence="1">
    <location>
        <begin position="35"/>
        <end position="45"/>
    </location>
</feature>
<evidence type="ECO:0000313" key="4">
    <source>
        <dbReference type="Proteomes" id="UP000770015"/>
    </source>
</evidence>